<organism evidence="1 2">
    <name type="scientific">Bacteroides difficilis</name>
    <dbReference type="NCBI Taxonomy" id="2763021"/>
    <lineage>
        <taxon>Bacteria</taxon>
        <taxon>Pseudomonadati</taxon>
        <taxon>Bacteroidota</taxon>
        <taxon>Bacteroidia</taxon>
        <taxon>Bacteroidales</taxon>
        <taxon>Bacteroidaceae</taxon>
        <taxon>Bacteroides</taxon>
    </lineage>
</organism>
<comment type="caution">
    <text evidence="1">The sequence shown here is derived from an EMBL/GenBank/DDBJ whole genome shotgun (WGS) entry which is preliminary data.</text>
</comment>
<gene>
    <name evidence="1" type="ORF">H8S67_16130</name>
</gene>
<proteinExistence type="predicted"/>
<keyword evidence="2" id="KW-1185">Reference proteome</keyword>
<protein>
    <submittedName>
        <fullName evidence="1">Uncharacterized protein</fullName>
    </submittedName>
</protein>
<dbReference type="RefSeq" id="WP_186967994.1">
    <property type="nucleotide sequence ID" value="NZ_JACOOE010000008.1"/>
</dbReference>
<reference evidence="1 2" key="1">
    <citation type="submission" date="2020-08" db="EMBL/GenBank/DDBJ databases">
        <title>Genome public.</title>
        <authorList>
            <person name="Liu C."/>
            <person name="Sun Q."/>
        </authorList>
    </citation>
    <scope>NUCLEOTIDE SEQUENCE [LARGE SCALE GENOMIC DNA]</scope>
    <source>
        <strain evidence="1 2">M27</strain>
    </source>
</reference>
<dbReference type="Proteomes" id="UP000600600">
    <property type="component" value="Unassembled WGS sequence"/>
</dbReference>
<evidence type="ECO:0000313" key="2">
    <source>
        <dbReference type="Proteomes" id="UP000600600"/>
    </source>
</evidence>
<name>A0ABR7CEN0_9BACE</name>
<dbReference type="EMBL" id="JACOOE010000008">
    <property type="protein sequence ID" value="MBC5606188.1"/>
    <property type="molecule type" value="Genomic_DNA"/>
</dbReference>
<evidence type="ECO:0000313" key="1">
    <source>
        <dbReference type="EMBL" id="MBC5606188.1"/>
    </source>
</evidence>
<sequence>MLKIKTNKGYLDLGGDFTMQIDEKSPVMNDRGTQTVPVTVPYTPNNAKLTGFAHRIDLCRKPLADDATCTVLDGVYKRTGKINIVSAGKKEGTTFNIGFDNSEAYNAWKAKKLNSMELPVKEYSSVTSLCTHLLQVLNGYKTDFAVFQIMTANESLNGVSYPKYLNYIYPTAEGSTIYKLRYEARQETFLVNGTPTEVTLPLGYGITAFLYVWRVLELIFSEFGYTILENPFKTDKDLSRLVILNNAADCCVKGVLKYADLMPDCTVEDFLNALYVRFGMVYNVSSDTMTATIRLIRDIIKSSPDIDFSKEITAYPITTYETAKQIKLSAKTSFTGAAPSVERLEDYLKENQNIAKLNRVDTSKRVNYLNFEKTTGKWYKWDSENNRLTYSSSSFFNWDRKTGNIEDNELSSDDECVPMDFAANNILTPQYLASYVHRYTYLKNNNTSSSDEDSESEETPLSFAFSFVGTANCGYPFGSSLSVGPSGDNVRFYDGTEHKISLLFQFENGLFVNFWKGYDAVLRHSFNQIEANILLPIHSIAKIDLLNPVSLCGQILLPDGLSYSLPANKIVPVNLMLRTLRLIEPYNLDEEHYIPNFGSALYIWEFRGTNIESMMENERNRVWAQAKEDWHYSTTFPEKIKDSWFSTDGYTTRDNDNYLVENYPDKEGSTLTRTYRCKTTVIVTVYFDPGEHTGGSGTRNDYTYESEIEYTDIFASVLYSG</sequence>
<accession>A0ABR7CEN0</accession>